<dbReference type="RefSeq" id="WP_306070520.1">
    <property type="nucleotide sequence ID" value="NZ_CP120988.1"/>
</dbReference>
<reference evidence="1 2" key="1">
    <citation type="submission" date="2023-03" db="EMBL/GenBank/DDBJ databases">
        <title>Isolation and description of six Streptomyces strains from soil environments, able to metabolize different microbial glucans.</title>
        <authorList>
            <person name="Widen T."/>
            <person name="Larsbrink J."/>
        </authorList>
    </citation>
    <scope>NUCLEOTIDE SEQUENCE [LARGE SCALE GENOMIC DNA]</scope>
    <source>
        <strain evidence="1 2">Alt2</strain>
    </source>
</reference>
<accession>A0ABY9IS97</accession>
<protein>
    <recommendedName>
        <fullName evidence="3">Antibiotic biosynthesis monooxygenase</fullName>
    </recommendedName>
</protein>
<organism evidence="1 2">
    <name type="scientific">Streptomyces poriferorum</name>
    <dbReference type="NCBI Taxonomy" id="2798799"/>
    <lineage>
        <taxon>Bacteria</taxon>
        <taxon>Bacillati</taxon>
        <taxon>Actinomycetota</taxon>
        <taxon>Actinomycetes</taxon>
        <taxon>Kitasatosporales</taxon>
        <taxon>Streptomycetaceae</taxon>
        <taxon>Streptomyces</taxon>
    </lineage>
</organism>
<name>A0ABY9IS97_9ACTN</name>
<keyword evidence="2" id="KW-1185">Reference proteome</keyword>
<evidence type="ECO:0000313" key="1">
    <source>
        <dbReference type="EMBL" id="WLQ58280.1"/>
    </source>
</evidence>
<evidence type="ECO:0008006" key="3">
    <source>
        <dbReference type="Google" id="ProtNLM"/>
    </source>
</evidence>
<sequence length="126" mass="13628">MGVTFPDLRTSGRRFNPFLFASRGDDNVMSLQMVRFRTENGTAAEFRSHLVRVFAALRTASPQGVVCTAYASEPGPDFILALEMEEPAENPLVGLPQAAQLRDRIGRAVGAPVLPGPFTVVGSYDS</sequence>
<dbReference type="EMBL" id="CP120988">
    <property type="protein sequence ID" value="WLQ58280.1"/>
    <property type="molecule type" value="Genomic_DNA"/>
</dbReference>
<proteinExistence type="predicted"/>
<dbReference type="Proteomes" id="UP001235744">
    <property type="component" value="Chromosome"/>
</dbReference>
<gene>
    <name evidence="1" type="ORF">P8A19_23870</name>
</gene>
<evidence type="ECO:0000313" key="2">
    <source>
        <dbReference type="Proteomes" id="UP001235744"/>
    </source>
</evidence>